<evidence type="ECO:0000313" key="3">
    <source>
        <dbReference type="EMBL" id="KAF4120214.1"/>
    </source>
</evidence>
<organism evidence="3 4">
    <name type="scientific">Geosmithia morbida</name>
    <dbReference type="NCBI Taxonomy" id="1094350"/>
    <lineage>
        <taxon>Eukaryota</taxon>
        <taxon>Fungi</taxon>
        <taxon>Dikarya</taxon>
        <taxon>Ascomycota</taxon>
        <taxon>Pezizomycotina</taxon>
        <taxon>Sordariomycetes</taxon>
        <taxon>Hypocreomycetidae</taxon>
        <taxon>Hypocreales</taxon>
        <taxon>Bionectriaceae</taxon>
        <taxon>Geosmithia</taxon>
    </lineage>
</organism>
<accession>A0A9P5D373</accession>
<gene>
    <name evidence="3" type="ORF">GMORB2_3341</name>
</gene>
<dbReference type="Proteomes" id="UP000749293">
    <property type="component" value="Unassembled WGS sequence"/>
</dbReference>
<feature type="transmembrane region" description="Helical" evidence="2">
    <location>
        <begin position="88"/>
        <end position="107"/>
    </location>
</feature>
<name>A0A9P5D373_9HYPO</name>
<protein>
    <submittedName>
        <fullName evidence="3">Uncharacterized protein</fullName>
    </submittedName>
</protein>
<comment type="caution">
    <text evidence="3">The sequence shown here is derived from an EMBL/GenBank/DDBJ whole genome shotgun (WGS) entry which is preliminary data.</text>
</comment>
<keyword evidence="2" id="KW-1133">Transmembrane helix</keyword>
<dbReference type="EMBL" id="JAANYQ010000018">
    <property type="protein sequence ID" value="KAF4120214.1"/>
    <property type="molecule type" value="Genomic_DNA"/>
</dbReference>
<evidence type="ECO:0000256" key="2">
    <source>
        <dbReference type="SAM" id="Phobius"/>
    </source>
</evidence>
<sequence>MAEAAGGMAVAVEYVGAVAAAVASVHWSWWFSHIAALVYWPVSVIMAPLSFIGRVVLAILSPGIYVASFFVFAGKGVVGFLISLEFGVAALVGSLTGLTVALTSTLLTSQLGLQDSPNDKFYHLSQRKKGLYAPYNNKARYRDMSAPTSSSDDTLQRRDGWGKLRQQQQQQQQRHRRRFDGMGARVTSAGLLSQTIHEEDD</sequence>
<evidence type="ECO:0000313" key="4">
    <source>
        <dbReference type="Proteomes" id="UP000749293"/>
    </source>
</evidence>
<proteinExistence type="predicted"/>
<dbReference type="AlphaFoldDB" id="A0A9P5D373"/>
<dbReference type="RefSeq" id="XP_035318866.1">
    <property type="nucleotide sequence ID" value="XM_035465317.1"/>
</dbReference>
<keyword evidence="2" id="KW-0812">Transmembrane</keyword>
<dbReference type="GeneID" id="55969569"/>
<evidence type="ECO:0000256" key="1">
    <source>
        <dbReference type="SAM" id="MobiDB-lite"/>
    </source>
</evidence>
<keyword evidence="2" id="KW-0472">Membrane</keyword>
<keyword evidence="4" id="KW-1185">Reference proteome</keyword>
<feature type="region of interest" description="Disordered" evidence="1">
    <location>
        <begin position="162"/>
        <end position="181"/>
    </location>
</feature>
<reference evidence="3" key="1">
    <citation type="submission" date="2020-03" db="EMBL/GenBank/DDBJ databases">
        <title>Site-based positive gene gene selection in Geosmithia morbida across the United States reveals a broad range of putative effectors and factors for local host and environmental adapation.</title>
        <authorList>
            <person name="Onufrak A."/>
            <person name="Murdoch R.W."/>
            <person name="Gazis R."/>
            <person name="Huff M."/>
            <person name="Staton M."/>
            <person name="Klingeman W."/>
            <person name="Hadziabdic D."/>
        </authorList>
    </citation>
    <scope>NUCLEOTIDE SEQUENCE</scope>
    <source>
        <strain evidence="3">1262</strain>
    </source>
</reference>
<dbReference type="OrthoDB" id="4502894at2759"/>